<keyword evidence="6 10" id="KW-0812">Transmembrane</keyword>
<comment type="catalytic activity">
    <reaction evidence="11">
        <text>a ubiquinone + NADH + 5 H(+)(in) = a ubiquinol + NAD(+) + 4 H(+)(out)</text>
        <dbReference type="Rhea" id="RHEA:29091"/>
        <dbReference type="Rhea" id="RHEA-COMP:9565"/>
        <dbReference type="Rhea" id="RHEA-COMP:9566"/>
        <dbReference type="ChEBI" id="CHEBI:15378"/>
        <dbReference type="ChEBI" id="CHEBI:16389"/>
        <dbReference type="ChEBI" id="CHEBI:17976"/>
        <dbReference type="ChEBI" id="CHEBI:57540"/>
        <dbReference type="ChEBI" id="CHEBI:57945"/>
        <dbReference type="EC" id="7.1.1.2"/>
    </reaction>
</comment>
<feature type="transmembrane region" description="Helical" evidence="12">
    <location>
        <begin position="68"/>
        <end position="91"/>
    </location>
</feature>
<reference evidence="13" key="1">
    <citation type="submission" date="2020-04" db="EMBL/GenBank/DDBJ databases">
        <title>DNAmark Project.</title>
        <authorList>
            <person name="Leerhoei F."/>
        </authorList>
    </citation>
    <scope>NUCLEOTIDE SEQUENCE</scope>
    <source>
        <strain evidence="13">DM1183</strain>
    </source>
</reference>
<evidence type="ECO:0000256" key="9">
    <source>
        <dbReference type="ARBA" id="ARBA00023136"/>
    </source>
</evidence>
<dbReference type="GeneID" id="58904560"/>
<protein>
    <recommendedName>
        <fullName evidence="4 11">NADH-ubiquinone oxidoreductase chain 1</fullName>
        <ecNumber evidence="11">7.1.1.2</ecNumber>
    </recommendedName>
</protein>
<dbReference type="PROSITE" id="PS00667">
    <property type="entry name" value="COMPLEX1_ND1_1"/>
    <property type="match status" value="1"/>
</dbReference>
<keyword evidence="8 11" id="KW-0830">Ubiquinone</keyword>
<dbReference type="PROSITE" id="PS00668">
    <property type="entry name" value="COMPLEX1_ND1_2"/>
    <property type="match status" value="1"/>
</dbReference>
<dbReference type="HAMAP" id="MF_01350">
    <property type="entry name" value="NDH1_NuoH"/>
    <property type="match status" value="1"/>
</dbReference>
<keyword evidence="11 13" id="KW-0496">Mitochondrion</keyword>
<dbReference type="GO" id="GO:0008137">
    <property type="term" value="F:NADH dehydrogenase (ubiquinone) activity"/>
    <property type="evidence" value="ECO:0007669"/>
    <property type="project" value="UniProtKB-EC"/>
</dbReference>
<comment type="similarity">
    <text evidence="3 10">Belongs to the complex I subunit 1 family.</text>
</comment>
<dbReference type="EC" id="7.1.1.2" evidence="11"/>
<evidence type="ECO:0000256" key="12">
    <source>
        <dbReference type="SAM" id="Phobius"/>
    </source>
</evidence>
<gene>
    <name evidence="13" type="primary">ND1</name>
</gene>
<dbReference type="Pfam" id="PF00146">
    <property type="entry name" value="NADHdh"/>
    <property type="match status" value="1"/>
</dbReference>
<comment type="function">
    <text evidence="1">Core subunit of the mitochondrial membrane respiratory chain NADH dehydrogenase (Complex I) that is believed to belong to the minimal assembly required for catalysis. Complex I functions in the transfer of electrons from NADH to the respiratory chain. The immediate electron acceptor for the enzyme is believed to be ubiquinone.</text>
</comment>
<keyword evidence="9 12" id="KW-0472">Membrane</keyword>
<feature type="transmembrane region" description="Helical" evidence="12">
    <location>
        <begin position="279"/>
        <end position="297"/>
    </location>
</feature>
<dbReference type="EMBL" id="MT410793">
    <property type="protein sequence ID" value="QMP96527.1"/>
    <property type="molecule type" value="Genomic_DNA"/>
</dbReference>
<evidence type="ECO:0000256" key="3">
    <source>
        <dbReference type="ARBA" id="ARBA00010535"/>
    </source>
</evidence>
<dbReference type="PANTHER" id="PTHR11432:SF3">
    <property type="entry name" value="NADH-UBIQUINONE OXIDOREDUCTASE CHAIN 1"/>
    <property type="match status" value="1"/>
</dbReference>
<keyword evidence="10" id="KW-0520">NAD</keyword>
<evidence type="ECO:0000256" key="2">
    <source>
        <dbReference type="ARBA" id="ARBA00004225"/>
    </source>
</evidence>
<feature type="transmembrane region" description="Helical" evidence="12">
    <location>
        <begin position="97"/>
        <end position="118"/>
    </location>
</feature>
<dbReference type="AlphaFoldDB" id="A0A7D7F9D4"/>
<feature type="transmembrane region" description="Helical" evidence="12">
    <location>
        <begin position="231"/>
        <end position="258"/>
    </location>
</feature>
<evidence type="ECO:0000256" key="6">
    <source>
        <dbReference type="ARBA" id="ARBA00022692"/>
    </source>
</evidence>
<evidence type="ECO:0000313" key="13">
    <source>
        <dbReference type="EMBL" id="QMP96527.1"/>
    </source>
</evidence>
<dbReference type="InterPro" id="IPR001694">
    <property type="entry name" value="NADH_UbQ_OxRdtase_su1/FPO"/>
</dbReference>
<evidence type="ECO:0000256" key="7">
    <source>
        <dbReference type="ARBA" id="ARBA00022989"/>
    </source>
</evidence>
<evidence type="ECO:0000256" key="5">
    <source>
        <dbReference type="ARBA" id="ARBA00022448"/>
    </source>
</evidence>
<dbReference type="GO" id="GO:0003954">
    <property type="term" value="F:NADH dehydrogenase activity"/>
    <property type="evidence" value="ECO:0007669"/>
    <property type="project" value="TreeGrafter"/>
</dbReference>
<dbReference type="GO" id="GO:0009060">
    <property type="term" value="P:aerobic respiration"/>
    <property type="evidence" value="ECO:0007669"/>
    <property type="project" value="TreeGrafter"/>
</dbReference>
<keyword evidence="5" id="KW-0813">Transport</keyword>
<sequence>MILSVFLQVVLVLVSVAFLTLLERKVLGYIQLRKGPNKVGFMGLLQPFADGIKLFTKEMTHPSMSNTLPFYISPIFSLSLSFMGWTLIPFFSYALTYSYSIILFLCVVSLSVYMVMTAGWSSNSKYSLLGGMRAGAQTISYEVSLIIILLSPLFMWGSYSYQFILQISFYTGSLVFMMLPLCLSWLITILAETNRTPFDLAEGESELVSGFNTEYSSVGFALIMLSEYASILLMSFMFMLLFSGFNVFLFTFVVYVFLWSRGSYPRYRYDHLMSLSWKSLLPLSISFIPFYLGLGYLL</sequence>
<evidence type="ECO:0000256" key="10">
    <source>
        <dbReference type="RuleBase" id="RU000471"/>
    </source>
</evidence>
<dbReference type="InterPro" id="IPR018086">
    <property type="entry name" value="NADH_UbQ_OxRdtase_su1_CS"/>
</dbReference>
<feature type="transmembrane region" description="Helical" evidence="12">
    <location>
        <begin position="139"/>
        <end position="157"/>
    </location>
</feature>
<dbReference type="CTD" id="4535"/>
<comment type="subcellular location">
    <subcellularLocation>
        <location evidence="10">Mitochondrion inner membrane</location>
        <topology evidence="10">Multi-pass membrane protein</topology>
    </subcellularLocation>
    <subcellularLocation>
        <location evidence="2">Mitochondrion membrane</location>
        <topology evidence="2">Multi-pass membrane protein</topology>
    </subcellularLocation>
</comment>
<dbReference type="PANTHER" id="PTHR11432">
    <property type="entry name" value="NADH DEHYDROGENASE SUBUNIT 1"/>
    <property type="match status" value="1"/>
</dbReference>
<dbReference type="RefSeq" id="YP_009918947.1">
    <property type="nucleotide sequence ID" value="NC_050310.1"/>
</dbReference>
<organism evidence="13">
    <name type="scientific">Eubranchipus grubii</name>
    <dbReference type="NCBI Taxonomy" id="381661"/>
    <lineage>
        <taxon>Eukaryota</taxon>
        <taxon>Metazoa</taxon>
        <taxon>Ecdysozoa</taxon>
        <taxon>Arthropoda</taxon>
        <taxon>Crustacea</taxon>
        <taxon>Branchiopoda</taxon>
        <taxon>Anostraca</taxon>
        <taxon>Chirocephalidae</taxon>
        <taxon>Eubranchipus</taxon>
    </lineage>
</organism>
<name>A0A7D7F9D4_9CRUS</name>
<proteinExistence type="inferred from homology"/>
<geneLocation type="mitochondrion" evidence="13"/>
<evidence type="ECO:0000256" key="11">
    <source>
        <dbReference type="RuleBase" id="RU000473"/>
    </source>
</evidence>
<keyword evidence="7 12" id="KW-1133">Transmembrane helix</keyword>
<dbReference type="GO" id="GO:0005743">
    <property type="term" value="C:mitochondrial inner membrane"/>
    <property type="evidence" value="ECO:0007669"/>
    <property type="project" value="UniProtKB-SubCell"/>
</dbReference>
<feature type="transmembrane region" description="Helical" evidence="12">
    <location>
        <begin position="163"/>
        <end position="187"/>
    </location>
</feature>
<accession>A0A7D7F9D4</accession>
<evidence type="ECO:0000256" key="1">
    <source>
        <dbReference type="ARBA" id="ARBA00003257"/>
    </source>
</evidence>
<evidence type="ECO:0000256" key="8">
    <source>
        <dbReference type="ARBA" id="ARBA00023075"/>
    </source>
</evidence>
<evidence type="ECO:0000256" key="4">
    <source>
        <dbReference type="ARBA" id="ARBA00021009"/>
    </source>
</evidence>